<protein>
    <submittedName>
        <fullName evidence="5">Leucine-rich repeat flightless-interacting protein 2</fullName>
    </submittedName>
</protein>
<dbReference type="Proteomes" id="UP000221080">
    <property type="component" value="Chromosome 1"/>
</dbReference>
<keyword evidence="4" id="KW-1185">Reference proteome</keyword>
<dbReference type="PANTHER" id="PTHR19212">
    <property type="entry name" value="LEUCINE RICH REPEAT IN FLII INTERACTING PROTEIN"/>
    <property type="match status" value="1"/>
</dbReference>
<dbReference type="Pfam" id="PF09738">
    <property type="entry name" value="LRRFIP"/>
    <property type="match status" value="2"/>
</dbReference>
<dbReference type="OrthoDB" id="8962463at2759"/>
<sequence length="438" mass="51056">METNNQLENMETNTQVGDINLNNSYLMSKVNTLEDCVQLLDEELAQTRMRCNEIMTELEQEQEAHRILESHCEEMKTTLKTCDELLKVCEGEVKDHSILKVSLAEVERKYKQAMESNAHLENETFDLMSKMGILQNSMQEMTNKCAEATKNYEKTKRILEYVLATANEREKTLNLEIDLLQASLAEAERHYEFLVTDYYESVDTQNNLRAELSTLHGKVGDLQGALRTVTRECEQLRSMRDKLSLMSTTILKDHELELQAHGTLKEQHVELLTERKREQACLAEAERKYKEVMESNAQLEKEKSDLQSQVNTLQGSVQQLKEEHSETRTKCDEMPVSLAAADKLQEEAMQSKAKMKNEILDLKYHLHTLRDSVRELEIMLSDGEMHCDAIKQESEQEREAYRILKMQYKKMKETIQRFRELLMIYHTKLGFEEPQGQR</sequence>
<dbReference type="InterPro" id="IPR019139">
    <property type="entry name" value="LRRFIP1/2"/>
</dbReference>
<comment type="similarity">
    <text evidence="1">Belongs to the LRRFIP family.</text>
</comment>
<feature type="coiled-coil region" evidence="3">
    <location>
        <begin position="103"/>
        <end position="190"/>
    </location>
</feature>
<evidence type="ECO:0000256" key="1">
    <source>
        <dbReference type="ARBA" id="ARBA00008275"/>
    </source>
</evidence>
<dbReference type="RefSeq" id="XP_047014763.1">
    <property type="nucleotide sequence ID" value="XM_047158807.2"/>
</dbReference>
<feature type="coiled-coil region" evidence="3">
    <location>
        <begin position="275"/>
        <end position="361"/>
    </location>
</feature>
<name>A0A979F407_ICTPU</name>
<organism evidence="4 5">
    <name type="scientific">Ictalurus punctatus</name>
    <name type="common">Channel catfish</name>
    <name type="synonym">Silurus punctatus</name>
    <dbReference type="NCBI Taxonomy" id="7998"/>
    <lineage>
        <taxon>Eukaryota</taxon>
        <taxon>Metazoa</taxon>
        <taxon>Chordata</taxon>
        <taxon>Craniata</taxon>
        <taxon>Vertebrata</taxon>
        <taxon>Euteleostomi</taxon>
        <taxon>Actinopterygii</taxon>
        <taxon>Neopterygii</taxon>
        <taxon>Teleostei</taxon>
        <taxon>Ostariophysi</taxon>
        <taxon>Siluriformes</taxon>
        <taxon>Ictaluridae</taxon>
        <taxon>Ictalurus</taxon>
    </lineage>
</organism>
<dbReference type="GeneID" id="108277559"/>
<evidence type="ECO:0000313" key="5">
    <source>
        <dbReference type="RefSeq" id="XP_047014763.1"/>
    </source>
</evidence>
<keyword evidence="2 3" id="KW-0175">Coiled coil</keyword>
<dbReference type="GO" id="GO:0000981">
    <property type="term" value="F:DNA-binding transcription factor activity, RNA polymerase II-specific"/>
    <property type="evidence" value="ECO:0007669"/>
    <property type="project" value="TreeGrafter"/>
</dbReference>
<reference evidence="5" key="2">
    <citation type="submission" date="2025-08" db="UniProtKB">
        <authorList>
            <consortium name="RefSeq"/>
        </authorList>
    </citation>
    <scope>IDENTIFICATION</scope>
    <source>
        <tissue evidence="5">Blood</tissue>
    </source>
</reference>
<dbReference type="SUPFAM" id="SSF57997">
    <property type="entry name" value="Tropomyosin"/>
    <property type="match status" value="1"/>
</dbReference>
<dbReference type="PANTHER" id="PTHR19212:SF5">
    <property type="entry name" value="LEUCINE-RICH REPEAT FLIGHTLESS-INTERACTING PROTEIN 1"/>
    <property type="match status" value="1"/>
</dbReference>
<feature type="coiled-coil region" evidence="3">
    <location>
        <begin position="44"/>
        <end position="78"/>
    </location>
</feature>
<evidence type="ECO:0000256" key="2">
    <source>
        <dbReference type="ARBA" id="ARBA00023054"/>
    </source>
</evidence>
<reference evidence="4" key="1">
    <citation type="journal article" date="2016" name="Nat. Commun.">
        <title>The channel catfish genome sequence provides insights into the evolution of scale formation in teleosts.</title>
        <authorList>
            <person name="Liu Z."/>
            <person name="Liu S."/>
            <person name="Yao J."/>
            <person name="Bao L."/>
            <person name="Zhang J."/>
            <person name="Li Y."/>
            <person name="Jiang C."/>
            <person name="Sun L."/>
            <person name="Wang R."/>
            <person name="Zhang Y."/>
            <person name="Zhou T."/>
            <person name="Zeng Q."/>
            <person name="Fu Q."/>
            <person name="Gao S."/>
            <person name="Li N."/>
            <person name="Koren S."/>
            <person name="Jiang Y."/>
            <person name="Zimin A."/>
            <person name="Xu P."/>
            <person name="Phillippy A.M."/>
            <person name="Geng X."/>
            <person name="Song L."/>
            <person name="Sun F."/>
            <person name="Li C."/>
            <person name="Wang X."/>
            <person name="Chen A."/>
            <person name="Jin Y."/>
            <person name="Yuan Z."/>
            <person name="Yang Y."/>
            <person name="Tan S."/>
            <person name="Peatman E."/>
            <person name="Lu J."/>
            <person name="Qin Z."/>
            <person name="Dunham R."/>
            <person name="Li Z."/>
            <person name="Sonstegard T."/>
            <person name="Feng J."/>
            <person name="Danzmann R.G."/>
            <person name="Schroeder S."/>
            <person name="Scheffler B."/>
            <person name="Duke M.V."/>
            <person name="Ballard L."/>
            <person name="Kucuktas H."/>
            <person name="Kaltenboeck L."/>
            <person name="Liu H."/>
            <person name="Armbruster J."/>
            <person name="Xie Y."/>
            <person name="Kirby M.L."/>
            <person name="Tian Y."/>
            <person name="Flanagan M.E."/>
            <person name="Mu W."/>
            <person name="Waldbieser G.C."/>
        </authorList>
    </citation>
    <scope>NUCLEOTIDE SEQUENCE [LARGE SCALE GENOMIC DNA]</scope>
    <source>
        <strain evidence="4">SDA103</strain>
    </source>
</reference>
<dbReference type="AlphaFoldDB" id="A0A979F407"/>
<accession>A0A979F407</accession>
<proteinExistence type="inferred from homology"/>
<evidence type="ECO:0000256" key="3">
    <source>
        <dbReference type="SAM" id="Coils"/>
    </source>
</evidence>
<dbReference type="GO" id="GO:0000978">
    <property type="term" value="F:RNA polymerase II cis-regulatory region sequence-specific DNA binding"/>
    <property type="evidence" value="ECO:0007669"/>
    <property type="project" value="TreeGrafter"/>
</dbReference>
<evidence type="ECO:0000313" key="4">
    <source>
        <dbReference type="Proteomes" id="UP000221080"/>
    </source>
</evidence>
<dbReference type="Gene3D" id="1.20.5.4090">
    <property type="match status" value="4"/>
</dbReference>
<gene>
    <name evidence="5" type="primary">LOC108277559</name>
</gene>
<dbReference type="KEGG" id="ipu:108277559"/>